<reference evidence="4 5" key="1">
    <citation type="submission" date="2021-06" db="EMBL/GenBank/DDBJ databases">
        <title>Rheinheimera indica sp. nov., isolated from deep-sea sediment.</title>
        <authorList>
            <person name="Wang Z."/>
            <person name="Zhang X.-Y."/>
        </authorList>
    </citation>
    <scope>NUCLEOTIDE SEQUENCE [LARGE SCALE GENOMIC DNA]</scope>
    <source>
        <strain evidence="4 5">SM2107</strain>
    </source>
</reference>
<keyword evidence="5" id="KW-1185">Reference proteome</keyword>
<gene>
    <name evidence="4" type="ORF">KQY15_13730</name>
</gene>
<dbReference type="SMART" id="SM00062">
    <property type="entry name" value="PBPb"/>
    <property type="match status" value="1"/>
</dbReference>
<dbReference type="Proteomes" id="UP000704611">
    <property type="component" value="Unassembled WGS sequence"/>
</dbReference>
<proteinExistence type="inferred from homology"/>
<evidence type="ECO:0000259" key="3">
    <source>
        <dbReference type="SMART" id="SM00062"/>
    </source>
</evidence>
<accession>A0ABS6MMY1</accession>
<dbReference type="EMBL" id="JAHRID010000006">
    <property type="protein sequence ID" value="MBV2130148.1"/>
    <property type="molecule type" value="Genomic_DNA"/>
</dbReference>
<dbReference type="RefSeq" id="WP_217670097.1">
    <property type="nucleotide sequence ID" value="NZ_JAHRID010000006.1"/>
</dbReference>
<name>A0ABS6MMY1_9GAMM</name>
<evidence type="ECO:0000313" key="5">
    <source>
        <dbReference type="Proteomes" id="UP000704611"/>
    </source>
</evidence>
<dbReference type="Pfam" id="PF00497">
    <property type="entry name" value="SBP_bac_3"/>
    <property type="match status" value="1"/>
</dbReference>
<evidence type="ECO:0000313" key="4">
    <source>
        <dbReference type="EMBL" id="MBV2130148.1"/>
    </source>
</evidence>
<protein>
    <submittedName>
        <fullName evidence="4">Transporter substrate-binding domain-containing protein</fullName>
    </submittedName>
</protein>
<keyword evidence="2" id="KW-0732">Signal</keyword>
<dbReference type="PANTHER" id="PTHR35936">
    <property type="entry name" value="MEMBRANE-BOUND LYTIC MUREIN TRANSGLYCOSYLASE F"/>
    <property type="match status" value="1"/>
</dbReference>
<dbReference type="PANTHER" id="PTHR35936:SF25">
    <property type="entry name" value="ABC TRANSPORTER SUBSTRATE-BINDING PROTEIN"/>
    <property type="match status" value="1"/>
</dbReference>
<dbReference type="InterPro" id="IPR001638">
    <property type="entry name" value="Solute-binding_3/MltF_N"/>
</dbReference>
<comment type="similarity">
    <text evidence="1">Belongs to the bacterial solute-binding protein 3 family.</text>
</comment>
<evidence type="ECO:0000256" key="2">
    <source>
        <dbReference type="ARBA" id="ARBA00022729"/>
    </source>
</evidence>
<feature type="domain" description="Solute-binding protein family 3/N-terminal" evidence="3">
    <location>
        <begin position="26"/>
        <end position="249"/>
    </location>
</feature>
<sequence length="250" mass="28668">MFIRLSKFLPCLLLLILISGAPRAEVIRLASSNYYPHYGEQMAQQGATIEIIRQAFALQGVQLEIDFLPFARALYESQQGHYSGLVAAWYSEHRTAHFYYSQPLYANQIVLFKRKAETINYRNFQDLARQQQRLGVVQGYIQPLGLIESGIKTIQVATDEQALAMLALQRVDLVPADLLNGLYLLEHKLPQHQQQLEWLTPALEQRPMYLVLSKKDPANQQRIEQFNLGLQQLRASGKYQQIIDSLLPKT</sequence>
<evidence type="ECO:0000256" key="1">
    <source>
        <dbReference type="ARBA" id="ARBA00010333"/>
    </source>
</evidence>
<organism evidence="4 5">
    <name type="scientific">Arsukibacterium indicum</name>
    <dbReference type="NCBI Taxonomy" id="2848612"/>
    <lineage>
        <taxon>Bacteria</taxon>
        <taxon>Pseudomonadati</taxon>
        <taxon>Pseudomonadota</taxon>
        <taxon>Gammaproteobacteria</taxon>
        <taxon>Chromatiales</taxon>
        <taxon>Chromatiaceae</taxon>
        <taxon>Arsukibacterium</taxon>
    </lineage>
</organism>
<comment type="caution">
    <text evidence="4">The sequence shown here is derived from an EMBL/GenBank/DDBJ whole genome shotgun (WGS) entry which is preliminary data.</text>
</comment>